<name>A0A8S1QSI5_9CILI</name>
<gene>
    <name evidence="1" type="ORF">PSON_ATCC_30995.1.T1140088</name>
</gene>
<proteinExistence type="predicted"/>
<dbReference type="EMBL" id="CAJJDN010000114">
    <property type="protein sequence ID" value="CAD8117577.1"/>
    <property type="molecule type" value="Genomic_DNA"/>
</dbReference>
<evidence type="ECO:0000313" key="1">
    <source>
        <dbReference type="EMBL" id="CAD8117577.1"/>
    </source>
</evidence>
<keyword evidence="2" id="KW-1185">Reference proteome</keyword>
<evidence type="ECO:0000313" key="2">
    <source>
        <dbReference type="Proteomes" id="UP000692954"/>
    </source>
</evidence>
<dbReference type="AlphaFoldDB" id="A0A8S1QSI5"/>
<sequence>MKQKVIYLNQNIHFIYKQFNQEINIEKMIKKQKKQN</sequence>
<reference evidence="1" key="1">
    <citation type="submission" date="2021-01" db="EMBL/GenBank/DDBJ databases">
        <authorList>
            <consortium name="Genoscope - CEA"/>
            <person name="William W."/>
        </authorList>
    </citation>
    <scope>NUCLEOTIDE SEQUENCE</scope>
</reference>
<organism evidence="1 2">
    <name type="scientific">Paramecium sonneborni</name>
    <dbReference type="NCBI Taxonomy" id="65129"/>
    <lineage>
        <taxon>Eukaryota</taxon>
        <taxon>Sar</taxon>
        <taxon>Alveolata</taxon>
        <taxon>Ciliophora</taxon>
        <taxon>Intramacronucleata</taxon>
        <taxon>Oligohymenophorea</taxon>
        <taxon>Peniculida</taxon>
        <taxon>Parameciidae</taxon>
        <taxon>Paramecium</taxon>
    </lineage>
</organism>
<dbReference type="Proteomes" id="UP000692954">
    <property type="component" value="Unassembled WGS sequence"/>
</dbReference>
<accession>A0A8S1QSI5</accession>
<protein>
    <submittedName>
        <fullName evidence="1">Uncharacterized protein</fullName>
    </submittedName>
</protein>
<comment type="caution">
    <text evidence="1">The sequence shown here is derived from an EMBL/GenBank/DDBJ whole genome shotgun (WGS) entry which is preliminary data.</text>
</comment>